<accession>A0AB39HWC0</accession>
<evidence type="ECO:0000313" key="2">
    <source>
        <dbReference type="EMBL" id="XDK36796.1"/>
    </source>
</evidence>
<gene>
    <name evidence="2" type="ORF">AB4Y39_24355</name>
</gene>
<protein>
    <recommendedName>
        <fullName evidence="3">DUF4386 domain-containing protein</fullName>
    </recommendedName>
</protein>
<name>A0AB39HWC0_9PSED</name>
<evidence type="ECO:0000256" key="1">
    <source>
        <dbReference type="SAM" id="Phobius"/>
    </source>
</evidence>
<keyword evidence="1" id="KW-0812">Transmembrane</keyword>
<feature type="transmembrane region" description="Helical" evidence="1">
    <location>
        <begin position="12"/>
        <end position="29"/>
    </location>
</feature>
<proteinExistence type="predicted"/>
<dbReference type="EMBL" id="CP162607">
    <property type="protein sequence ID" value="XDK36796.1"/>
    <property type="molecule type" value="Genomic_DNA"/>
</dbReference>
<sequence>MRLFTVRLLQSLGLAPVAYLFVCLINASIGQTPFGLALPSMVDPDSNSMVELLLFTAPGQLLFLLASCFIHSRRLLCGAFVLSATLTMLLQCLLFAQTFGATWSSAEILGLWVINLPWLLLALIPGLGLLIALDPLKGPFPTGPTMTANQPSSTIS</sequence>
<dbReference type="RefSeq" id="WP_101293356.1">
    <property type="nucleotide sequence ID" value="NZ_CP162607.1"/>
</dbReference>
<evidence type="ECO:0008006" key="3">
    <source>
        <dbReference type="Google" id="ProtNLM"/>
    </source>
</evidence>
<keyword evidence="1" id="KW-1133">Transmembrane helix</keyword>
<reference evidence="2" key="1">
    <citation type="submission" date="2024-07" db="EMBL/GenBank/DDBJ databases">
        <title>Identification and characteristics of a novel species of coltsfoot's symbiotic bacteria.</title>
        <authorList>
            <person name="Juszczyk A."/>
            <person name="Jasielczuk I."/>
            <person name="Gurgul A."/>
            <person name="Rogala M."/>
            <person name="Kowalczyk A."/>
            <person name="Szmatola T."/>
            <person name="Kosecka-Strojek M."/>
            <person name="Arent Z."/>
            <person name="Latowski D."/>
        </authorList>
    </citation>
    <scope>NUCLEOTIDE SEQUENCE</scope>
    <source>
        <strain evidence="2">Hg7Tf</strain>
    </source>
</reference>
<feature type="transmembrane region" description="Helical" evidence="1">
    <location>
        <begin position="108"/>
        <end position="133"/>
    </location>
</feature>
<keyword evidence="1" id="KW-0472">Membrane</keyword>
<dbReference type="AlphaFoldDB" id="A0AB39HWC0"/>
<feature type="transmembrane region" description="Helical" evidence="1">
    <location>
        <begin position="49"/>
        <end position="70"/>
    </location>
</feature>
<feature type="transmembrane region" description="Helical" evidence="1">
    <location>
        <begin position="75"/>
        <end position="96"/>
    </location>
</feature>
<organism evidence="2">
    <name type="scientific">Pseudomonas sp. Hg7Tf</name>
    <dbReference type="NCBI Taxonomy" id="3236988"/>
    <lineage>
        <taxon>Bacteria</taxon>
        <taxon>Pseudomonadati</taxon>
        <taxon>Pseudomonadota</taxon>
        <taxon>Gammaproteobacteria</taxon>
        <taxon>Pseudomonadales</taxon>
        <taxon>Pseudomonadaceae</taxon>
        <taxon>Pseudomonas</taxon>
    </lineage>
</organism>